<dbReference type="Gene3D" id="2.60.40.1880">
    <property type="entry name" value="Invasion associated locus B (IalB) protein"/>
    <property type="match status" value="1"/>
</dbReference>
<name>A0A380TJR2_9ZZZZ</name>
<accession>A0A380TJR2</accession>
<dbReference type="EMBL" id="UIDG01000568">
    <property type="protein sequence ID" value="SUS08237.1"/>
    <property type="molecule type" value="Genomic_DNA"/>
</dbReference>
<protein>
    <recommendedName>
        <fullName evidence="2">Invasion associated locus B (IalB) protein</fullName>
    </recommendedName>
</protein>
<gene>
    <name evidence="1" type="ORF">DF3PB_610002</name>
</gene>
<dbReference type="AlphaFoldDB" id="A0A380TJR2"/>
<evidence type="ECO:0008006" key="2">
    <source>
        <dbReference type="Google" id="ProtNLM"/>
    </source>
</evidence>
<dbReference type="InterPro" id="IPR038696">
    <property type="entry name" value="IalB_sf"/>
</dbReference>
<sequence length="166" mass="17757">MRSILILVVILAMVSPALAAPKSLGKFGDWAAFVDGSDKRKVCYIFSAPKKAEGKYKARDPIFLLVSHRPGDRVTNEISVDTGYDYKTNSEATASIAGRSFKMFTKGKNAWNSDAQADRAMVEAMKGGSEMVVKGVSQRGTLTTDTYSLMGFTAALAAISKACDAG</sequence>
<dbReference type="InterPro" id="IPR010642">
    <property type="entry name" value="Invasion_prot_B"/>
</dbReference>
<proteinExistence type="predicted"/>
<evidence type="ECO:0000313" key="1">
    <source>
        <dbReference type="EMBL" id="SUS08237.1"/>
    </source>
</evidence>
<dbReference type="Pfam" id="PF06776">
    <property type="entry name" value="IalB"/>
    <property type="match status" value="1"/>
</dbReference>
<reference evidence="1" key="1">
    <citation type="submission" date="2018-07" db="EMBL/GenBank/DDBJ databases">
        <authorList>
            <person name="Quirk P.G."/>
            <person name="Krulwich T.A."/>
        </authorList>
    </citation>
    <scope>NUCLEOTIDE SEQUENCE</scope>
</reference>
<organism evidence="1">
    <name type="scientific">metagenome</name>
    <dbReference type="NCBI Taxonomy" id="256318"/>
    <lineage>
        <taxon>unclassified sequences</taxon>
        <taxon>metagenomes</taxon>
    </lineage>
</organism>